<proteinExistence type="predicted"/>
<name>A0A915EJQ6_9BILA</name>
<evidence type="ECO:0000313" key="2">
    <source>
        <dbReference type="Proteomes" id="UP000887574"/>
    </source>
</evidence>
<evidence type="ECO:0000256" key="1">
    <source>
        <dbReference type="SAM" id="Phobius"/>
    </source>
</evidence>
<organism evidence="2 3">
    <name type="scientific">Ditylenchus dipsaci</name>
    <dbReference type="NCBI Taxonomy" id="166011"/>
    <lineage>
        <taxon>Eukaryota</taxon>
        <taxon>Metazoa</taxon>
        <taxon>Ecdysozoa</taxon>
        <taxon>Nematoda</taxon>
        <taxon>Chromadorea</taxon>
        <taxon>Rhabditida</taxon>
        <taxon>Tylenchina</taxon>
        <taxon>Tylenchomorpha</taxon>
        <taxon>Sphaerularioidea</taxon>
        <taxon>Anguinidae</taxon>
        <taxon>Anguininae</taxon>
        <taxon>Ditylenchus</taxon>
    </lineage>
</organism>
<dbReference type="WBParaSite" id="jg669">
    <property type="protein sequence ID" value="jg669"/>
    <property type="gene ID" value="jg669"/>
</dbReference>
<evidence type="ECO:0000313" key="3">
    <source>
        <dbReference type="WBParaSite" id="jg669"/>
    </source>
</evidence>
<accession>A0A915EJQ6</accession>
<keyword evidence="2" id="KW-1185">Reference proteome</keyword>
<protein>
    <submittedName>
        <fullName evidence="3">Uncharacterized protein</fullName>
    </submittedName>
</protein>
<dbReference type="Proteomes" id="UP000887574">
    <property type="component" value="Unplaced"/>
</dbReference>
<dbReference type="AlphaFoldDB" id="A0A915EJQ6"/>
<keyword evidence="1" id="KW-0472">Membrane</keyword>
<reference evidence="3" key="1">
    <citation type="submission" date="2022-11" db="UniProtKB">
        <authorList>
            <consortium name="WormBaseParasite"/>
        </authorList>
    </citation>
    <scope>IDENTIFICATION</scope>
</reference>
<feature type="transmembrane region" description="Helical" evidence="1">
    <location>
        <begin position="6"/>
        <end position="31"/>
    </location>
</feature>
<keyword evidence="1" id="KW-0812">Transmembrane</keyword>
<keyword evidence="1" id="KW-1133">Transmembrane helix</keyword>
<sequence length="66" mass="7478">MWYVLSMLVIGIGIVLRVLLNVLYFGLPTLLESHDSFRLRLETNQMFSFFIPSGVSELTEDLVGGE</sequence>